<evidence type="ECO:0000256" key="1">
    <source>
        <dbReference type="ARBA" id="ARBA00022898"/>
    </source>
</evidence>
<dbReference type="AlphaFoldDB" id="A0A0K1E9I5"/>
<keyword evidence="7" id="KW-1185">Reference proteome</keyword>
<dbReference type="InterPro" id="IPR015421">
    <property type="entry name" value="PyrdxlP-dep_Trfase_major"/>
</dbReference>
<name>A0A0K1E9I5_CHOCO</name>
<sequence length="373" mass="39496">MKEIPFFDRTRIDAPLERELTEVFQRVLRSGRYILGREVDAFEAECASFLGVPHVVGVSSGTDALIVALLALGIGPGDEVICPAFTFAATALAVARVGARLVFADVLPGSLVLDPASVAGVISPRTRAILPVHLFGRCAPMDVLRALAAPRGIALIEDAAQAFGADLGGARAGTLGDVGCFSLFPTKNLGGFGDGGLVTTADPAFAAKARTLRAQGARHKYRHELIGGNFRLDALQAALVRKVLPTLEDRLALRRTCAARYDELLGDSERPLSLPERAPGHTYNQYVVRVGDGLRDSLRTFLGAHGIGTEVYYPLPLHLQPCFSSLGAGEGSLPVSETACHETLALPVFPGLSASEIEHVAAMVDAFPGWPAR</sequence>
<comment type="similarity">
    <text evidence="2 5">Belongs to the DegT/DnrJ/EryC1 family.</text>
</comment>
<feature type="modified residue" description="N6-(pyridoxal phosphate)lysine" evidence="4">
    <location>
        <position position="187"/>
    </location>
</feature>
<dbReference type="PIRSF" id="PIRSF000390">
    <property type="entry name" value="PLP_StrS"/>
    <property type="match status" value="1"/>
</dbReference>
<keyword evidence="6" id="KW-0032">Aminotransferase</keyword>
<evidence type="ECO:0000256" key="3">
    <source>
        <dbReference type="PIRSR" id="PIRSR000390-1"/>
    </source>
</evidence>
<organism evidence="6 7">
    <name type="scientific">Chondromyces crocatus</name>
    <dbReference type="NCBI Taxonomy" id="52"/>
    <lineage>
        <taxon>Bacteria</taxon>
        <taxon>Pseudomonadati</taxon>
        <taxon>Myxococcota</taxon>
        <taxon>Polyangia</taxon>
        <taxon>Polyangiales</taxon>
        <taxon>Polyangiaceae</taxon>
        <taxon>Chondromyces</taxon>
    </lineage>
</organism>
<dbReference type="STRING" id="52.CMC5_016500"/>
<dbReference type="PANTHER" id="PTHR30244:SF36">
    <property type="entry name" value="3-OXO-GLUCOSE-6-PHOSPHATE:GLUTAMATE AMINOTRANSFERASE"/>
    <property type="match status" value="1"/>
</dbReference>
<dbReference type="KEGG" id="ccro:CMC5_016500"/>
<evidence type="ECO:0000256" key="4">
    <source>
        <dbReference type="PIRSR" id="PIRSR000390-2"/>
    </source>
</evidence>
<dbReference type="InterPro" id="IPR015422">
    <property type="entry name" value="PyrdxlP-dep_Trfase_small"/>
</dbReference>
<dbReference type="GO" id="GO:0030170">
    <property type="term" value="F:pyridoxal phosphate binding"/>
    <property type="evidence" value="ECO:0007669"/>
    <property type="project" value="TreeGrafter"/>
</dbReference>
<dbReference type="OrthoDB" id="9766188at2"/>
<protein>
    <submittedName>
        <fullName evidence="6">Aminotransferase DegT</fullName>
    </submittedName>
</protein>
<evidence type="ECO:0000313" key="7">
    <source>
        <dbReference type="Proteomes" id="UP000067626"/>
    </source>
</evidence>
<accession>A0A0K1E9I5</accession>
<dbReference type="GO" id="GO:0008483">
    <property type="term" value="F:transaminase activity"/>
    <property type="evidence" value="ECO:0007669"/>
    <property type="project" value="UniProtKB-KW"/>
</dbReference>
<dbReference type="Pfam" id="PF01041">
    <property type="entry name" value="DegT_DnrJ_EryC1"/>
    <property type="match status" value="1"/>
</dbReference>
<dbReference type="CDD" id="cd00616">
    <property type="entry name" value="AHBA_syn"/>
    <property type="match status" value="1"/>
</dbReference>
<gene>
    <name evidence="6" type="primary">degT</name>
    <name evidence="6" type="ORF">CMC5_016500</name>
</gene>
<reference evidence="6 7" key="1">
    <citation type="submission" date="2015-07" db="EMBL/GenBank/DDBJ databases">
        <title>Genome analysis of myxobacterium Chondromyces crocatus Cm c5 reveals a high potential for natural compound synthesis and the genetic basis for the loss of fruiting body formation.</title>
        <authorList>
            <person name="Zaburannyi N."/>
            <person name="Bunk B."/>
            <person name="Maier J."/>
            <person name="Overmann J."/>
            <person name="Mueller R."/>
        </authorList>
    </citation>
    <scope>NUCLEOTIDE SEQUENCE [LARGE SCALE GENOMIC DNA]</scope>
    <source>
        <strain evidence="6 7">Cm c5</strain>
    </source>
</reference>
<evidence type="ECO:0000313" key="6">
    <source>
        <dbReference type="EMBL" id="AKT37509.1"/>
    </source>
</evidence>
<dbReference type="InterPro" id="IPR000653">
    <property type="entry name" value="DegT/StrS_aminotransferase"/>
</dbReference>
<dbReference type="RefSeq" id="WP_050429866.1">
    <property type="nucleotide sequence ID" value="NZ_CP012159.1"/>
</dbReference>
<dbReference type="SUPFAM" id="SSF53383">
    <property type="entry name" value="PLP-dependent transferases"/>
    <property type="match status" value="1"/>
</dbReference>
<dbReference type="Gene3D" id="3.90.1150.10">
    <property type="entry name" value="Aspartate Aminotransferase, domain 1"/>
    <property type="match status" value="1"/>
</dbReference>
<evidence type="ECO:0000256" key="5">
    <source>
        <dbReference type="RuleBase" id="RU004508"/>
    </source>
</evidence>
<feature type="active site" description="Proton acceptor" evidence="3">
    <location>
        <position position="187"/>
    </location>
</feature>
<dbReference type="GO" id="GO:0000271">
    <property type="term" value="P:polysaccharide biosynthetic process"/>
    <property type="evidence" value="ECO:0007669"/>
    <property type="project" value="TreeGrafter"/>
</dbReference>
<dbReference type="Gene3D" id="3.40.640.10">
    <property type="entry name" value="Type I PLP-dependent aspartate aminotransferase-like (Major domain)"/>
    <property type="match status" value="1"/>
</dbReference>
<dbReference type="PANTHER" id="PTHR30244">
    <property type="entry name" value="TRANSAMINASE"/>
    <property type="match status" value="1"/>
</dbReference>
<dbReference type="EMBL" id="CP012159">
    <property type="protein sequence ID" value="AKT37509.1"/>
    <property type="molecule type" value="Genomic_DNA"/>
</dbReference>
<evidence type="ECO:0000256" key="2">
    <source>
        <dbReference type="ARBA" id="ARBA00037999"/>
    </source>
</evidence>
<dbReference type="InterPro" id="IPR015424">
    <property type="entry name" value="PyrdxlP-dep_Trfase"/>
</dbReference>
<keyword evidence="1 4" id="KW-0663">Pyridoxal phosphate</keyword>
<keyword evidence="6" id="KW-0808">Transferase</keyword>
<dbReference type="Proteomes" id="UP000067626">
    <property type="component" value="Chromosome"/>
</dbReference>
<proteinExistence type="inferred from homology"/>